<dbReference type="Gene3D" id="1.20.1340.10">
    <property type="entry name" value="dopa decarboxylase, N-terminal domain"/>
    <property type="match status" value="1"/>
</dbReference>
<comment type="similarity">
    <text evidence="2 7">Belongs to the group II decarboxylase family.</text>
</comment>
<sequence>MGSLYPHYEEENYSSNTANLLNPEEFRRQGHMIIDFIADYYQNMEKYPVLSQVQPGYLAKLLPKSAPNIPEPIEAILHDIQQYIIPGITHWQSPNYFAYFHSSGSIAGFLGEVLSTGFNVVGFNWISSPAATELEFVTMDWLGQMLGLPQSFLFSGTGGGVIQGTTCEAILCTLVAARDQMLAKVGRENMGKLVFYGSDQTHCALLKAAKVAGLECKNFRSIKTMRSTAFQLSAESLRTTIRLDVEAGLIPAFLCATMGTTSTTAVDPIRSLSEVTKEYGMWIHVDAAYAGSACICPEYRHFIDGVENVNSFSFNAHKWFFTTLDCCCLWVKDPGALTKSLSSSAEYLKNNASGSKQVVDYKDWQITLSRRFRSMKLWLVLRSYGVENLRNFLRSHVKMAIRFQQLVESDNRFEVVVPRNFAMVCFRVLPTSLKKEPNGCKIESGNIEAKLIDQEYANDFNRNLLETVNASGKVFMTHTIVEGIYVIRFAVGATLTEDKHVIKAWKVVQETVDGMLATI</sequence>
<keyword evidence="4 6" id="KW-0663">Pyridoxal phosphate</keyword>
<dbReference type="OrthoDB" id="639767at2759"/>
<dbReference type="GO" id="GO:0005737">
    <property type="term" value="C:cytoplasm"/>
    <property type="evidence" value="ECO:0007669"/>
    <property type="project" value="TreeGrafter"/>
</dbReference>
<dbReference type="Proteomes" id="UP000593576">
    <property type="component" value="Unassembled WGS sequence"/>
</dbReference>
<gene>
    <name evidence="8" type="ORF">Goshw_028557</name>
</gene>
<name>A0A7J9NFR0_GOSSC</name>
<dbReference type="Pfam" id="PF00282">
    <property type="entry name" value="Pyridoxal_deC"/>
    <property type="match status" value="1"/>
</dbReference>
<evidence type="ECO:0000313" key="8">
    <source>
        <dbReference type="EMBL" id="MBA0882060.1"/>
    </source>
</evidence>
<dbReference type="SUPFAM" id="SSF53383">
    <property type="entry name" value="PLP-dependent transferases"/>
    <property type="match status" value="1"/>
</dbReference>
<dbReference type="Gene3D" id="3.40.640.10">
    <property type="entry name" value="Type I PLP-dependent aspartate aminotransferase-like (Major domain)"/>
    <property type="match status" value="1"/>
</dbReference>
<evidence type="ECO:0000256" key="6">
    <source>
        <dbReference type="PIRSR" id="PIRSR602129-50"/>
    </source>
</evidence>
<proteinExistence type="inferred from homology"/>
<dbReference type="GO" id="GO:0019752">
    <property type="term" value="P:carboxylic acid metabolic process"/>
    <property type="evidence" value="ECO:0007669"/>
    <property type="project" value="InterPro"/>
</dbReference>
<evidence type="ECO:0000256" key="4">
    <source>
        <dbReference type="ARBA" id="ARBA00022898"/>
    </source>
</evidence>
<keyword evidence="3" id="KW-0210">Decarboxylase</keyword>
<dbReference type="InterPro" id="IPR021115">
    <property type="entry name" value="Pyridoxal-P_BS"/>
</dbReference>
<reference evidence="8 9" key="1">
    <citation type="journal article" date="2019" name="Genome Biol. Evol.">
        <title>Insights into the evolution of the New World diploid cottons (Gossypium, subgenus Houzingenia) based on genome sequencing.</title>
        <authorList>
            <person name="Grover C.E."/>
            <person name="Arick M.A. 2nd"/>
            <person name="Thrash A."/>
            <person name="Conover J.L."/>
            <person name="Sanders W.S."/>
            <person name="Peterson D.G."/>
            <person name="Frelichowski J.E."/>
            <person name="Scheffler J.A."/>
            <person name="Scheffler B.E."/>
            <person name="Wendel J.F."/>
        </authorList>
    </citation>
    <scope>NUCLEOTIDE SEQUENCE [LARGE SCALE GENOMIC DNA]</scope>
    <source>
        <strain evidence="8">1</strain>
        <tissue evidence="8">Leaf</tissue>
    </source>
</reference>
<protein>
    <recommendedName>
        <fullName evidence="10">Tyrosine decarboxylase</fullName>
    </recommendedName>
</protein>
<keyword evidence="9" id="KW-1185">Reference proteome</keyword>
<feature type="modified residue" description="N6-(pyridoxal phosphate)lysine" evidence="6">
    <location>
        <position position="318"/>
    </location>
</feature>
<dbReference type="InterPro" id="IPR015422">
    <property type="entry name" value="PyrdxlP-dep_Trfase_small"/>
</dbReference>
<dbReference type="InterPro" id="IPR010977">
    <property type="entry name" value="Aromatic_deC"/>
</dbReference>
<dbReference type="GO" id="GO:0030170">
    <property type="term" value="F:pyridoxal phosphate binding"/>
    <property type="evidence" value="ECO:0007669"/>
    <property type="project" value="InterPro"/>
</dbReference>
<keyword evidence="5 7" id="KW-0456">Lyase</keyword>
<evidence type="ECO:0000256" key="5">
    <source>
        <dbReference type="ARBA" id="ARBA00023239"/>
    </source>
</evidence>
<dbReference type="InterPro" id="IPR002129">
    <property type="entry name" value="PyrdxlP-dep_de-COase"/>
</dbReference>
<dbReference type="Gene3D" id="3.90.1150.10">
    <property type="entry name" value="Aspartate Aminotransferase, domain 1"/>
    <property type="match status" value="1"/>
</dbReference>
<dbReference type="GO" id="GO:0016831">
    <property type="term" value="F:carboxy-lyase activity"/>
    <property type="evidence" value="ECO:0007669"/>
    <property type="project" value="UniProtKB-KW"/>
</dbReference>
<evidence type="ECO:0000256" key="7">
    <source>
        <dbReference type="RuleBase" id="RU000382"/>
    </source>
</evidence>
<comment type="caution">
    <text evidence="8">The sequence shown here is derived from an EMBL/GenBank/DDBJ whole genome shotgun (WGS) entry which is preliminary data.</text>
</comment>
<accession>A0A7J9NFR0</accession>
<evidence type="ECO:0000256" key="1">
    <source>
        <dbReference type="ARBA" id="ARBA00001933"/>
    </source>
</evidence>
<comment type="cofactor">
    <cofactor evidence="1 6 7">
        <name>pyridoxal 5'-phosphate</name>
        <dbReference type="ChEBI" id="CHEBI:597326"/>
    </cofactor>
</comment>
<dbReference type="AlphaFoldDB" id="A0A7J9NFR0"/>
<dbReference type="InterPro" id="IPR015421">
    <property type="entry name" value="PyrdxlP-dep_Trfase_major"/>
</dbReference>
<dbReference type="GO" id="GO:0006520">
    <property type="term" value="P:amino acid metabolic process"/>
    <property type="evidence" value="ECO:0007669"/>
    <property type="project" value="InterPro"/>
</dbReference>
<evidence type="ECO:0000256" key="3">
    <source>
        <dbReference type="ARBA" id="ARBA00022793"/>
    </source>
</evidence>
<dbReference type="EMBL" id="JABFAF010315238">
    <property type="protein sequence ID" value="MBA0882060.1"/>
    <property type="molecule type" value="Genomic_DNA"/>
</dbReference>
<evidence type="ECO:0000256" key="2">
    <source>
        <dbReference type="ARBA" id="ARBA00009533"/>
    </source>
</evidence>
<evidence type="ECO:0008006" key="10">
    <source>
        <dbReference type="Google" id="ProtNLM"/>
    </source>
</evidence>
<dbReference type="PANTHER" id="PTHR11999:SF96">
    <property type="entry name" value="TYROSINE DECARBOXYLASE"/>
    <property type="match status" value="1"/>
</dbReference>
<dbReference type="PANTHER" id="PTHR11999">
    <property type="entry name" value="GROUP II PYRIDOXAL-5-PHOSPHATE DECARBOXYLASE"/>
    <property type="match status" value="1"/>
</dbReference>
<dbReference type="FunFam" id="1.20.1340.10:FF:000001">
    <property type="entry name" value="Histidine decarboxylase"/>
    <property type="match status" value="1"/>
</dbReference>
<organism evidence="8 9">
    <name type="scientific">Gossypium schwendimanii</name>
    <name type="common">Cotton</name>
    <dbReference type="NCBI Taxonomy" id="34291"/>
    <lineage>
        <taxon>Eukaryota</taxon>
        <taxon>Viridiplantae</taxon>
        <taxon>Streptophyta</taxon>
        <taxon>Embryophyta</taxon>
        <taxon>Tracheophyta</taxon>
        <taxon>Spermatophyta</taxon>
        <taxon>Magnoliopsida</taxon>
        <taxon>eudicotyledons</taxon>
        <taxon>Gunneridae</taxon>
        <taxon>Pentapetalae</taxon>
        <taxon>rosids</taxon>
        <taxon>malvids</taxon>
        <taxon>Malvales</taxon>
        <taxon>Malvaceae</taxon>
        <taxon>Malvoideae</taxon>
        <taxon>Gossypium</taxon>
    </lineage>
</organism>
<dbReference type="PROSITE" id="PS00392">
    <property type="entry name" value="DDC_GAD_HDC_YDC"/>
    <property type="match status" value="1"/>
</dbReference>
<evidence type="ECO:0000313" key="9">
    <source>
        <dbReference type="Proteomes" id="UP000593576"/>
    </source>
</evidence>
<dbReference type="InterPro" id="IPR015424">
    <property type="entry name" value="PyrdxlP-dep_Trfase"/>
</dbReference>
<dbReference type="FunFam" id="3.40.640.10:FF:000025">
    <property type="entry name" value="Histidine decarboxylase"/>
    <property type="match status" value="1"/>
</dbReference>
<dbReference type="PRINTS" id="PR00800">
    <property type="entry name" value="YHDCRBOXLASE"/>
</dbReference>